<dbReference type="EMBL" id="JF274993">
    <property type="protein sequence ID" value="AEX01030.1"/>
    <property type="molecule type" value="Genomic_DNA"/>
</dbReference>
<name>G9CB65_SALTM</name>
<gene>
    <name evidence="1" type="ORF">pSal8934a037</name>
</gene>
<protein>
    <submittedName>
        <fullName evidence="1">DNA primase</fullName>
    </submittedName>
</protein>
<evidence type="ECO:0000313" key="1">
    <source>
        <dbReference type="EMBL" id="AEX01030.1"/>
    </source>
</evidence>
<accession>G9CB65</accession>
<proteinExistence type="predicted"/>
<dbReference type="AlphaFoldDB" id="G9CB65"/>
<geneLocation type="plasmid" evidence="1">
    <name>pSal8934a</name>
</geneLocation>
<organism evidence="1">
    <name type="scientific">Salmonella typhimurium</name>
    <dbReference type="NCBI Taxonomy" id="90371"/>
    <lineage>
        <taxon>Bacteria</taxon>
        <taxon>Pseudomonadati</taxon>
        <taxon>Pseudomonadota</taxon>
        <taxon>Gammaproteobacteria</taxon>
        <taxon>Enterobacterales</taxon>
        <taxon>Enterobacteriaceae</taxon>
        <taxon>Salmonella</taxon>
    </lineage>
</organism>
<sequence>MRHKVKNHQENFARERA</sequence>
<reference evidence="1" key="1">
    <citation type="submission" date="2011-01" db="EMBL/GenBank/DDBJ databases">
        <title>Hitchhiking as a natural way of spreading antibiotic resistance and virulence genes from Salmonella enterica.</title>
        <authorList>
            <person name="Krol J.E."/>
            <person name="Orfe L.H."/>
            <person name="Sota M."/>
            <person name="Rogers L.M."/>
            <person name="Top E.M."/>
            <person name="Call D.R."/>
        </authorList>
    </citation>
    <scope>NUCLEOTIDE SEQUENCE</scope>
    <source>
        <strain evidence="1">8943</strain>
        <plasmid evidence="1">pSal8934a</plasmid>
    </source>
</reference>
<keyword evidence="1" id="KW-0614">Plasmid</keyword>